<feature type="short sequence motif" description="RadA KNRFG motif" evidence="11">
    <location>
        <begin position="284"/>
        <end position="288"/>
    </location>
</feature>
<dbReference type="SMART" id="SM00382">
    <property type="entry name" value="AAA"/>
    <property type="match status" value="1"/>
</dbReference>
<dbReference type="PROSITE" id="PS50162">
    <property type="entry name" value="RECA_2"/>
    <property type="match status" value="1"/>
</dbReference>
<dbReference type="PANTHER" id="PTHR32472:SF10">
    <property type="entry name" value="DNA REPAIR PROTEIN RADA-LIKE PROTEIN"/>
    <property type="match status" value="1"/>
</dbReference>
<dbReference type="SUPFAM" id="SSF52540">
    <property type="entry name" value="P-loop containing nucleoside triphosphate hydrolases"/>
    <property type="match status" value="1"/>
</dbReference>
<comment type="domain">
    <text evidence="11">The middle region has homology to RecA with ATPase motifs including the RadA KNRFG motif, while the C-terminus is homologous to Lon protease.</text>
</comment>
<keyword evidence="9 11" id="KW-0238">DNA-binding</keyword>
<dbReference type="NCBIfam" id="TIGR00416">
    <property type="entry name" value="sms"/>
    <property type="match status" value="1"/>
</dbReference>
<evidence type="ECO:0000256" key="12">
    <source>
        <dbReference type="NCBIfam" id="TIGR00416"/>
    </source>
</evidence>
<dbReference type="InterPro" id="IPR004504">
    <property type="entry name" value="DNA_repair_RadA"/>
</dbReference>
<evidence type="ECO:0000256" key="1">
    <source>
        <dbReference type="ARBA" id="ARBA00022723"/>
    </source>
</evidence>
<feature type="binding site" evidence="11">
    <location>
        <begin position="100"/>
        <end position="107"/>
    </location>
    <ligand>
        <name>ATP</name>
        <dbReference type="ChEBI" id="CHEBI:30616"/>
    </ligand>
</feature>
<dbReference type="PANTHER" id="PTHR32472">
    <property type="entry name" value="DNA REPAIR PROTEIN RADA"/>
    <property type="match status" value="1"/>
</dbReference>
<evidence type="ECO:0000313" key="16">
    <source>
        <dbReference type="Proteomes" id="UP001597073"/>
    </source>
</evidence>
<keyword evidence="3 11" id="KW-0227">DNA damage</keyword>
<evidence type="ECO:0000256" key="2">
    <source>
        <dbReference type="ARBA" id="ARBA00022741"/>
    </source>
</evidence>
<evidence type="ECO:0000256" key="13">
    <source>
        <dbReference type="RuleBase" id="RU003555"/>
    </source>
</evidence>
<keyword evidence="2 11" id="KW-0547">Nucleotide-binding</keyword>
<keyword evidence="10 11" id="KW-0234">DNA repair</keyword>
<evidence type="ECO:0000259" key="14">
    <source>
        <dbReference type="PROSITE" id="PS50162"/>
    </source>
</evidence>
<dbReference type="Pfam" id="PF18073">
    <property type="entry name" value="Zn_ribbon_LapB"/>
    <property type="match status" value="1"/>
</dbReference>
<keyword evidence="1 11" id="KW-0479">Metal-binding</keyword>
<dbReference type="InterPro" id="IPR027417">
    <property type="entry name" value="P-loop_NTPase"/>
</dbReference>
<dbReference type="Pfam" id="PF13481">
    <property type="entry name" value="AAA_25"/>
    <property type="match status" value="1"/>
</dbReference>
<dbReference type="Gene3D" id="3.40.50.300">
    <property type="entry name" value="P-loop containing nucleotide triphosphate hydrolases"/>
    <property type="match status" value="1"/>
</dbReference>
<proteinExistence type="inferred from homology"/>
<dbReference type="InterPro" id="IPR003593">
    <property type="entry name" value="AAA+_ATPase"/>
</dbReference>
<evidence type="ECO:0000256" key="4">
    <source>
        <dbReference type="ARBA" id="ARBA00022771"/>
    </source>
</evidence>
<keyword evidence="7 11" id="KW-0067">ATP-binding</keyword>
<dbReference type="InterPro" id="IPR014721">
    <property type="entry name" value="Ribsml_uS5_D2-typ_fold_subgr"/>
</dbReference>
<dbReference type="InterPro" id="IPR020588">
    <property type="entry name" value="RecA_ATP-bd"/>
</dbReference>
<dbReference type="Gene3D" id="3.30.230.10">
    <property type="match status" value="1"/>
</dbReference>
<evidence type="ECO:0000256" key="6">
    <source>
        <dbReference type="ARBA" id="ARBA00022833"/>
    </source>
</evidence>
<evidence type="ECO:0000256" key="3">
    <source>
        <dbReference type="ARBA" id="ARBA00022763"/>
    </source>
</evidence>
<dbReference type="RefSeq" id="WP_377144230.1">
    <property type="nucleotide sequence ID" value="NZ_JBHTIA010000012.1"/>
</dbReference>
<name>A0ABW2ZJN7_9SPHI</name>
<accession>A0ABW2ZJN7</accession>
<keyword evidence="6 13" id="KW-0862">Zinc</keyword>
<evidence type="ECO:0000256" key="11">
    <source>
        <dbReference type="HAMAP-Rule" id="MF_01498"/>
    </source>
</evidence>
<dbReference type="InterPro" id="IPR041166">
    <property type="entry name" value="Rubredoxin_2"/>
</dbReference>
<dbReference type="HAMAP" id="MF_01498">
    <property type="entry name" value="RadA_bact"/>
    <property type="match status" value="1"/>
</dbReference>
<dbReference type="Proteomes" id="UP001597073">
    <property type="component" value="Unassembled WGS sequence"/>
</dbReference>
<evidence type="ECO:0000256" key="8">
    <source>
        <dbReference type="ARBA" id="ARBA00023016"/>
    </source>
</evidence>
<dbReference type="CDD" id="cd01121">
    <property type="entry name" value="RadA_SMS_N"/>
    <property type="match status" value="1"/>
</dbReference>
<keyword evidence="5" id="KW-0378">Hydrolase</keyword>
<sequence>MAKTKIAYFCQSCGYESPKWLGKCPSCQQWNTFVEEILEKPSASIPTWKASPVSSQRANKPVEVGEITFREEHRLLTPDKEFNRVLGGGIVAGSLVLIGGEPGIGKSTLMLQLALNMPNVKVLYVSGEESDHQIKMRAERLAAVGSEQFEASSSKSEIENGEALNEVNPKSEINKGCFILTETSTQNIFKQIEELQPDILVIDSIQTLHSSHVESTPGSVSQVRECTAELLRFAKETSTPVFLIGHITKDGMIAGPKILEHMVDTVLQFEGDRHHVYRILRTIKNRFGSSSELGIYEMLGEGLREVSNPSEILLSQRDEPLSGITISATLEGMRPMLIETQALVSTSAYGTPQRTATGFDTKRMSMLLAVLEKRCGFKLGAKDVFLNITGGIRVEDPAIDLGLAAAIISSHEDIPIPAKTCFAGEIGLSGEIRAVNRVEQRIAEAQKLGFEQIFISKYNMPTAAKDKKRLDLSRYTIDVKVVGRIEEVFGLLFG</sequence>
<dbReference type="Pfam" id="PF13541">
    <property type="entry name" value="ChlI"/>
    <property type="match status" value="1"/>
</dbReference>
<comment type="function">
    <text evidence="13">DNA-dependent ATPase involved in processing of recombination intermediates, plays a role in repairing DNA breaks. Stimulates the branch migration of RecA-mediated strand transfer reactions, allowing the 3' invading strand to extend heteroduplex DNA faster. Binds ssDNA in the presence of ADP but not other nucleotides, has ATPase activity that is stimulated by ssDNA and various branched DNA structures, but inhibited by SSB. Does not have RecA's homology-searching function.</text>
</comment>
<keyword evidence="8 11" id="KW-0346">Stress response</keyword>
<keyword evidence="4 13" id="KW-0863">Zinc-finger</keyword>
<dbReference type="InterPro" id="IPR020568">
    <property type="entry name" value="Ribosomal_Su5_D2-typ_SF"/>
</dbReference>
<comment type="caution">
    <text evidence="15">The sequence shown here is derived from an EMBL/GenBank/DDBJ whole genome shotgun (WGS) entry which is preliminary data.</text>
</comment>
<comment type="similarity">
    <text evidence="11 13">Belongs to the RecA family. RadA subfamily.</text>
</comment>
<reference evidence="16" key="1">
    <citation type="journal article" date="2019" name="Int. J. Syst. Evol. Microbiol.">
        <title>The Global Catalogue of Microorganisms (GCM) 10K type strain sequencing project: providing services to taxonomists for standard genome sequencing and annotation.</title>
        <authorList>
            <consortium name="The Broad Institute Genomics Platform"/>
            <consortium name="The Broad Institute Genome Sequencing Center for Infectious Disease"/>
            <person name="Wu L."/>
            <person name="Ma J."/>
        </authorList>
    </citation>
    <scope>NUCLEOTIDE SEQUENCE [LARGE SCALE GENOMIC DNA]</scope>
    <source>
        <strain evidence="16">CCUG 60742</strain>
    </source>
</reference>
<dbReference type="EMBL" id="JBHTIA010000012">
    <property type="protein sequence ID" value="MFD0766377.1"/>
    <property type="molecule type" value="Genomic_DNA"/>
</dbReference>
<protein>
    <recommendedName>
        <fullName evidence="11 12">DNA repair protein RadA</fullName>
    </recommendedName>
</protein>
<gene>
    <name evidence="11 15" type="primary">radA</name>
    <name evidence="15" type="ORF">ACFQZI_16060</name>
</gene>
<evidence type="ECO:0000256" key="5">
    <source>
        <dbReference type="ARBA" id="ARBA00022801"/>
    </source>
</evidence>
<dbReference type="SUPFAM" id="SSF54211">
    <property type="entry name" value="Ribosomal protein S5 domain 2-like"/>
    <property type="match status" value="1"/>
</dbReference>
<feature type="region of interest" description="Lon-protease-like" evidence="11">
    <location>
        <begin position="383"/>
        <end position="494"/>
    </location>
</feature>
<feature type="domain" description="RecA family profile 1" evidence="14">
    <location>
        <begin position="71"/>
        <end position="247"/>
    </location>
</feature>
<comment type="function">
    <text evidence="11">Plays a role in repairing double-strand DNA breaks, probably involving stabilizing or processing branched DNA or blocked replication forks.</text>
</comment>
<dbReference type="PRINTS" id="PR01874">
    <property type="entry name" value="DNAREPAIRADA"/>
</dbReference>
<evidence type="ECO:0000256" key="7">
    <source>
        <dbReference type="ARBA" id="ARBA00022840"/>
    </source>
</evidence>
<keyword evidence="16" id="KW-1185">Reference proteome</keyword>
<organism evidence="15 16">
    <name type="scientific">Mucilaginibacter lutimaris</name>
    <dbReference type="NCBI Taxonomy" id="931629"/>
    <lineage>
        <taxon>Bacteria</taxon>
        <taxon>Pseudomonadati</taxon>
        <taxon>Bacteroidota</taxon>
        <taxon>Sphingobacteriia</taxon>
        <taxon>Sphingobacteriales</taxon>
        <taxon>Sphingobacteriaceae</taxon>
        <taxon>Mucilaginibacter</taxon>
    </lineage>
</organism>
<evidence type="ECO:0000256" key="10">
    <source>
        <dbReference type="ARBA" id="ARBA00023204"/>
    </source>
</evidence>
<evidence type="ECO:0000313" key="15">
    <source>
        <dbReference type="EMBL" id="MFD0766377.1"/>
    </source>
</evidence>
<evidence type="ECO:0000256" key="9">
    <source>
        <dbReference type="ARBA" id="ARBA00023125"/>
    </source>
</evidence>